<sequence length="397" mass="46102">MKKWKRWVSRIKHCGGLPLAVKVLGGLLAAQYTLREWKRIYENIRSHIVGGTSFNDRNIISVYHVLYLSFEELPVYLKHCFLYLAHFPEDYSIDVGELSYYWAAEGISRPRYYDGATIREVADAYMEELVRRNMVIAERNFRTSIFETCHLHDMMREVCVLKAEEENFVQIVDASTITSTANSQSISRRLVLHSPDVSINLKRYIKNPKLRSFFLIEQFKRCHWLASGLGFGRLMRILDLSYVEFMGSKLSSNIGELIHLRYLSLYQAHVTHLPSSMKNLKSLLYLNLDVSEIMRPPTSVMMTSPPIHMSDFLKELRELRYLTLPCKIQDGTKLELGNLINLERLGNFSTQHSSVTDLQNMTRLRGLSIIFNSQECTLETLASSLSQLRHLENFNFR</sequence>
<keyword evidence="2" id="KW-0611">Plant defense</keyword>
<dbReference type="EMBL" id="CACVBM020001373">
    <property type="protein sequence ID" value="CAA7047444.1"/>
    <property type="molecule type" value="Genomic_DNA"/>
</dbReference>
<keyword evidence="1" id="KW-0677">Repeat</keyword>
<accession>A0A6D2K681</accession>
<dbReference type="PRINTS" id="PR00364">
    <property type="entry name" value="DISEASERSIST"/>
</dbReference>
<dbReference type="Gene3D" id="3.80.10.10">
    <property type="entry name" value="Ribonuclease Inhibitor"/>
    <property type="match status" value="1"/>
</dbReference>
<organism evidence="5 6">
    <name type="scientific">Microthlaspi erraticum</name>
    <dbReference type="NCBI Taxonomy" id="1685480"/>
    <lineage>
        <taxon>Eukaryota</taxon>
        <taxon>Viridiplantae</taxon>
        <taxon>Streptophyta</taxon>
        <taxon>Embryophyta</taxon>
        <taxon>Tracheophyta</taxon>
        <taxon>Spermatophyta</taxon>
        <taxon>Magnoliopsida</taxon>
        <taxon>eudicotyledons</taxon>
        <taxon>Gunneridae</taxon>
        <taxon>Pentapetalae</taxon>
        <taxon>rosids</taxon>
        <taxon>malvids</taxon>
        <taxon>Brassicales</taxon>
        <taxon>Brassicaceae</taxon>
        <taxon>Coluteocarpeae</taxon>
        <taxon>Microthlaspi</taxon>
    </lineage>
</organism>
<dbReference type="InterPro" id="IPR042197">
    <property type="entry name" value="Apaf_helical"/>
</dbReference>
<dbReference type="OrthoDB" id="646178at2759"/>
<dbReference type="GO" id="GO:0098542">
    <property type="term" value="P:defense response to other organism"/>
    <property type="evidence" value="ECO:0007669"/>
    <property type="project" value="TreeGrafter"/>
</dbReference>
<dbReference type="SUPFAM" id="SSF52540">
    <property type="entry name" value="P-loop containing nucleoside triphosphate hydrolases"/>
    <property type="match status" value="1"/>
</dbReference>
<dbReference type="SUPFAM" id="SSF52058">
    <property type="entry name" value="L domain-like"/>
    <property type="match status" value="1"/>
</dbReference>
<evidence type="ECO:0000313" key="6">
    <source>
        <dbReference type="Proteomes" id="UP000467841"/>
    </source>
</evidence>
<evidence type="ECO:0000313" key="5">
    <source>
        <dbReference type="EMBL" id="CAA7047444.1"/>
    </source>
</evidence>
<evidence type="ECO:0000259" key="4">
    <source>
        <dbReference type="Pfam" id="PF23598"/>
    </source>
</evidence>
<proteinExistence type="predicted"/>
<keyword evidence="6" id="KW-1185">Reference proteome</keyword>
<dbReference type="Proteomes" id="UP000467841">
    <property type="component" value="Unassembled WGS sequence"/>
</dbReference>
<evidence type="ECO:0000256" key="2">
    <source>
        <dbReference type="ARBA" id="ARBA00022821"/>
    </source>
</evidence>
<feature type="domain" description="Disease resistance R13L4/SHOC-2-like LRR" evidence="4">
    <location>
        <begin position="210"/>
        <end position="395"/>
    </location>
</feature>
<protein>
    <submittedName>
        <fullName evidence="5">Uncharacterized protein</fullName>
    </submittedName>
</protein>
<dbReference type="Gene3D" id="1.10.8.430">
    <property type="entry name" value="Helical domain of apoptotic protease-activating factors"/>
    <property type="match status" value="1"/>
</dbReference>
<dbReference type="Gene3D" id="1.10.10.10">
    <property type="entry name" value="Winged helix-like DNA-binding domain superfamily/Winged helix DNA-binding domain"/>
    <property type="match status" value="1"/>
</dbReference>
<comment type="caution">
    <text evidence="5">The sequence shown here is derived from an EMBL/GenBank/DDBJ whole genome shotgun (WGS) entry which is preliminary data.</text>
</comment>
<dbReference type="InterPro" id="IPR055414">
    <property type="entry name" value="LRR_R13L4/SHOC2-like"/>
</dbReference>
<dbReference type="Pfam" id="PF23559">
    <property type="entry name" value="WHD_DRP"/>
    <property type="match status" value="1"/>
</dbReference>
<feature type="domain" description="Disease resistance protein winged helix" evidence="3">
    <location>
        <begin position="87"/>
        <end position="158"/>
    </location>
</feature>
<dbReference type="InterPro" id="IPR027417">
    <property type="entry name" value="P-loop_NTPase"/>
</dbReference>
<dbReference type="FunFam" id="1.10.10.10:FF:000322">
    <property type="entry name" value="Probable disease resistance protein At1g63360"/>
    <property type="match status" value="1"/>
</dbReference>
<dbReference type="Pfam" id="PF23598">
    <property type="entry name" value="LRR_14"/>
    <property type="match status" value="1"/>
</dbReference>
<dbReference type="InterPro" id="IPR036388">
    <property type="entry name" value="WH-like_DNA-bd_sf"/>
</dbReference>
<evidence type="ECO:0000256" key="1">
    <source>
        <dbReference type="ARBA" id="ARBA00022737"/>
    </source>
</evidence>
<name>A0A6D2K681_9BRAS</name>
<dbReference type="InterPro" id="IPR032675">
    <property type="entry name" value="LRR_dom_sf"/>
</dbReference>
<evidence type="ECO:0000259" key="3">
    <source>
        <dbReference type="Pfam" id="PF23559"/>
    </source>
</evidence>
<gene>
    <name evidence="5" type="ORF">MERR_LOCUS34679</name>
</gene>
<dbReference type="AlphaFoldDB" id="A0A6D2K681"/>
<dbReference type="InterPro" id="IPR044974">
    <property type="entry name" value="Disease_R_plants"/>
</dbReference>
<dbReference type="InterPro" id="IPR058922">
    <property type="entry name" value="WHD_DRP"/>
</dbReference>
<reference evidence="5" key="1">
    <citation type="submission" date="2020-01" db="EMBL/GenBank/DDBJ databases">
        <authorList>
            <person name="Mishra B."/>
        </authorList>
    </citation>
    <scope>NUCLEOTIDE SEQUENCE [LARGE SCALE GENOMIC DNA]</scope>
</reference>
<dbReference type="PANTHER" id="PTHR23155">
    <property type="entry name" value="DISEASE RESISTANCE PROTEIN RP"/>
    <property type="match status" value="1"/>
</dbReference>
<dbReference type="GO" id="GO:0043531">
    <property type="term" value="F:ADP binding"/>
    <property type="evidence" value="ECO:0007669"/>
    <property type="project" value="InterPro"/>
</dbReference>
<dbReference type="PANTHER" id="PTHR23155:SF1185">
    <property type="entry name" value="DISEASE RESISTANCE RPP8-LIKE PROTEIN 3-RELATED"/>
    <property type="match status" value="1"/>
</dbReference>